<dbReference type="InterPro" id="IPR029787">
    <property type="entry name" value="Nucleotide_cyclase"/>
</dbReference>
<dbReference type="InterPro" id="IPR050595">
    <property type="entry name" value="Bact_response_regulator"/>
</dbReference>
<proteinExistence type="predicted"/>
<dbReference type="AlphaFoldDB" id="A0AB39BV27"/>
<dbReference type="PROSITE" id="PS50110">
    <property type="entry name" value="RESPONSE_REGULATORY"/>
    <property type="match status" value="1"/>
</dbReference>
<dbReference type="EMBL" id="CP162551">
    <property type="protein sequence ID" value="XDI37683.1"/>
    <property type="molecule type" value="Genomic_DNA"/>
</dbReference>
<gene>
    <name evidence="4" type="ORF">AB3N04_05020</name>
</gene>
<keyword evidence="1" id="KW-0597">Phosphoprotein</keyword>
<dbReference type="InterPro" id="IPR000160">
    <property type="entry name" value="GGDEF_dom"/>
</dbReference>
<name>A0AB39BV27_9BACI</name>
<dbReference type="SUPFAM" id="SSF55073">
    <property type="entry name" value="Nucleotide cyclase"/>
    <property type="match status" value="1"/>
</dbReference>
<evidence type="ECO:0000259" key="3">
    <source>
        <dbReference type="PROSITE" id="PS50110"/>
    </source>
</evidence>
<dbReference type="InterPro" id="IPR001789">
    <property type="entry name" value="Sig_transdc_resp-reg_receiver"/>
</dbReference>
<dbReference type="SUPFAM" id="SSF52172">
    <property type="entry name" value="CheY-like"/>
    <property type="match status" value="1"/>
</dbReference>
<comment type="caution">
    <text evidence="2">Lacks conserved residue(s) required for the propagation of feature annotation.</text>
</comment>
<dbReference type="GO" id="GO:0000160">
    <property type="term" value="P:phosphorelay signal transduction system"/>
    <property type="evidence" value="ECO:0007669"/>
    <property type="project" value="InterPro"/>
</dbReference>
<dbReference type="RefSeq" id="WP_368505012.1">
    <property type="nucleotide sequence ID" value="NZ_CP162551.1"/>
</dbReference>
<dbReference type="InterPro" id="IPR011006">
    <property type="entry name" value="CheY-like_superfamily"/>
</dbReference>
<dbReference type="Gene3D" id="3.30.70.270">
    <property type="match status" value="1"/>
</dbReference>
<evidence type="ECO:0000313" key="4">
    <source>
        <dbReference type="EMBL" id="XDI37683.1"/>
    </source>
</evidence>
<reference evidence="4" key="1">
    <citation type="submission" date="2024-07" db="EMBL/GenBank/DDBJ databases">
        <title>Identification and characteristics of an arsenic-resistant bacterial isolate, which belongs to a novel species.</title>
        <authorList>
            <person name="Juszczyk A."/>
            <person name="Kowalczyk A."/>
            <person name="Was K."/>
            <person name="Kosowicz W."/>
            <person name="Budzyn A."/>
            <person name="Latowski D."/>
        </authorList>
    </citation>
    <scope>NUCLEOTIDE SEQUENCE</scope>
    <source>
        <strain evidence="4">As8PL</strain>
    </source>
</reference>
<dbReference type="InterPro" id="IPR043128">
    <property type="entry name" value="Rev_trsase/Diguanyl_cyclase"/>
</dbReference>
<dbReference type="Gene3D" id="3.40.50.2300">
    <property type="match status" value="1"/>
</dbReference>
<accession>A0AB39BV27</accession>
<dbReference type="Pfam" id="PF00072">
    <property type="entry name" value="Response_reg"/>
    <property type="match status" value="1"/>
</dbReference>
<feature type="domain" description="Response regulatory" evidence="3">
    <location>
        <begin position="322"/>
        <end position="445"/>
    </location>
</feature>
<dbReference type="PANTHER" id="PTHR44591">
    <property type="entry name" value="STRESS RESPONSE REGULATOR PROTEIN 1"/>
    <property type="match status" value="1"/>
</dbReference>
<dbReference type="SMART" id="SM00448">
    <property type="entry name" value="REC"/>
    <property type="match status" value="1"/>
</dbReference>
<evidence type="ECO:0000256" key="1">
    <source>
        <dbReference type="ARBA" id="ARBA00022553"/>
    </source>
</evidence>
<dbReference type="PANTHER" id="PTHR44591:SF3">
    <property type="entry name" value="RESPONSE REGULATORY DOMAIN-CONTAINING PROTEIN"/>
    <property type="match status" value="1"/>
</dbReference>
<protein>
    <submittedName>
        <fullName evidence="4">Response regulator</fullName>
    </submittedName>
</protein>
<organism evidence="4">
    <name type="scientific">Alkalihalophilus sp. As8PL</name>
    <dbReference type="NCBI Taxonomy" id="3237103"/>
    <lineage>
        <taxon>Bacteria</taxon>
        <taxon>Bacillati</taxon>
        <taxon>Bacillota</taxon>
        <taxon>Bacilli</taxon>
        <taxon>Bacillales</taxon>
        <taxon>Bacillaceae</taxon>
        <taxon>Alkalihalophilus</taxon>
    </lineage>
</organism>
<sequence>MKNQSDVNQNPSLFNHKTHDTTERLHLLCFCENPLVASTVEEHISTSEGEGYLVCDDTEKAIELFYEQKPKAVVLIYATSGVTVKEFYDSIYRQCMWENIPIFYSSTITEVIPSSHHPKIDNFIRFPFELKELELRMNLKAIQKQSAFLHLTDASEETVVEIFYRHQVATLERQKTPFTMVFLKVSNVNEIKQEHTAFIAEQVLIQMADFLLAQLRDTDMLFKVSNDDTFALILPFTGEKEANYFLKRVYNNVYPVPCFMNQRPIEVDAYLTGSVVEIRDSKAQLKEVVTSGTSGLIQAIELGAFQIVPIDHFKAPQTESIKVSIIEQDPIVNGVLLNILQRHDQEDFTLDIKTFQDGQQFLQSGWHVSSHTHLIIINDILPKKDGLEVIYELRELPNTNKYLIIMLSTKKSENDMIHAYELGVDDYVRKPFNVKMLEAQIKRFLKRLR</sequence>
<dbReference type="Pfam" id="PF00990">
    <property type="entry name" value="GGDEF"/>
    <property type="match status" value="1"/>
</dbReference>
<evidence type="ECO:0000256" key="2">
    <source>
        <dbReference type="PROSITE-ProRule" id="PRU00169"/>
    </source>
</evidence>